<evidence type="ECO:0000313" key="1">
    <source>
        <dbReference type="EMBL" id="TDM14625.1"/>
    </source>
</evidence>
<dbReference type="Pfam" id="PF04463">
    <property type="entry name" value="2-thiour_desulf"/>
    <property type="match status" value="1"/>
</dbReference>
<dbReference type="OrthoDB" id="9797779at2"/>
<dbReference type="PANTHER" id="PTHR30087:SF1">
    <property type="entry name" value="HYPOTHETICAL CYTOSOLIC PROTEIN"/>
    <property type="match status" value="1"/>
</dbReference>
<gene>
    <name evidence="1" type="ORF">ERX55_04205</name>
</gene>
<dbReference type="PANTHER" id="PTHR30087">
    <property type="entry name" value="INNER MEMBRANE PROTEIN"/>
    <property type="match status" value="1"/>
</dbReference>
<sequence length="155" mass="16939">MILISSCLVGHPVRYDGRDQLNSRLKQLVEDGKAMPVCPELMGGLQVPREPAEIRGGDGEAVWQGQARVVTRSGQDVTAQFKEGALQTLAMCRQYQVTLVILKEYSPSCGTQMIYNGQFDSTKQPGLGVTSALLRRNGIQVINEKDPLLEGHGLD</sequence>
<dbReference type="AlphaFoldDB" id="A0A4R6C1J8"/>
<protein>
    <submittedName>
        <fullName evidence="1">DUF523 domain-containing protein</fullName>
    </submittedName>
</protein>
<proteinExistence type="predicted"/>
<name>A0A4R6C1J8_9STAP</name>
<accession>A0A4R6C1J8</accession>
<dbReference type="EMBL" id="SCWF01000003">
    <property type="protein sequence ID" value="TDM14625.1"/>
    <property type="molecule type" value="Genomic_DNA"/>
</dbReference>
<comment type="caution">
    <text evidence="1">The sequence shown here is derived from an EMBL/GenBank/DDBJ whole genome shotgun (WGS) entry which is preliminary data.</text>
</comment>
<evidence type="ECO:0000313" key="2">
    <source>
        <dbReference type="Proteomes" id="UP000294843"/>
    </source>
</evidence>
<dbReference type="RefSeq" id="WP_133451354.1">
    <property type="nucleotide sequence ID" value="NZ_SCWF01000003.1"/>
</dbReference>
<dbReference type="InterPro" id="IPR007553">
    <property type="entry name" value="2-thiour_desulf"/>
</dbReference>
<reference evidence="1 2" key="1">
    <citation type="submission" date="2019-01" db="EMBL/GenBank/DDBJ databases">
        <title>Draft genome sequences of the type strains of six Macrococcus species.</title>
        <authorList>
            <person name="Mazhar S."/>
            <person name="Altermann E."/>
            <person name="Hill C."/>
            <person name="Mcauliffe O."/>
        </authorList>
    </citation>
    <scope>NUCLEOTIDE SEQUENCE [LARGE SCALE GENOMIC DNA]</scope>
    <source>
        <strain evidence="1 2">ATCC 51825</strain>
    </source>
</reference>
<dbReference type="Proteomes" id="UP000294843">
    <property type="component" value="Unassembled WGS sequence"/>
</dbReference>
<organism evidence="1 2">
    <name type="scientific">Macrococcus bovicus</name>
    <dbReference type="NCBI Taxonomy" id="69968"/>
    <lineage>
        <taxon>Bacteria</taxon>
        <taxon>Bacillati</taxon>
        <taxon>Bacillota</taxon>
        <taxon>Bacilli</taxon>
        <taxon>Bacillales</taxon>
        <taxon>Staphylococcaceae</taxon>
        <taxon>Macrococcus</taxon>
    </lineage>
</organism>
<keyword evidence="2" id="KW-1185">Reference proteome</keyword>